<evidence type="ECO:0000313" key="1">
    <source>
        <dbReference type="EMBL" id="EBQ2066897.1"/>
    </source>
</evidence>
<organism evidence="1">
    <name type="scientific">Salmonella enterica</name>
    <name type="common">Salmonella choleraesuis</name>
    <dbReference type="NCBI Taxonomy" id="28901"/>
    <lineage>
        <taxon>Bacteria</taxon>
        <taxon>Pseudomonadati</taxon>
        <taxon>Pseudomonadota</taxon>
        <taxon>Gammaproteobacteria</taxon>
        <taxon>Enterobacterales</taxon>
        <taxon>Enterobacteriaceae</taxon>
        <taxon>Salmonella</taxon>
    </lineage>
</organism>
<gene>
    <name evidence="1" type="ORF">A0O94_23655</name>
</gene>
<protein>
    <submittedName>
        <fullName evidence="1">Ankyrin repeat domain-containing protein</fullName>
    </submittedName>
</protein>
<dbReference type="EMBL" id="AAGOFW010000275">
    <property type="protein sequence ID" value="EBQ2066897.1"/>
    <property type="molecule type" value="Genomic_DNA"/>
</dbReference>
<comment type="caution">
    <text evidence="1">The sequence shown here is derived from an EMBL/GenBank/DDBJ whole genome shotgun (WGS) entry which is preliminary data.</text>
</comment>
<dbReference type="AlphaFoldDB" id="A0A5U4VW13"/>
<sequence length="56" mass="6801">MKKRNDYIEFLEYLDKQKRVVKLVSVRANSNDIALFAIKEMIERLRLMKPELYIVK</sequence>
<feature type="non-terminal residue" evidence="1">
    <location>
        <position position="1"/>
    </location>
</feature>
<name>A0A5U4VW13_SALER</name>
<accession>A0A5U4VW13</accession>
<reference evidence="1" key="1">
    <citation type="submission" date="2018-07" db="EMBL/GenBank/DDBJ databases">
        <authorList>
            <consortium name="GenomeTrakr network: Whole genome sequencing for foodborne pathogen traceback"/>
        </authorList>
    </citation>
    <scope>NUCLEOTIDE SEQUENCE</scope>
    <source>
        <strain evidence="1">CFSAN047619</strain>
    </source>
</reference>
<proteinExistence type="predicted"/>